<feature type="domain" description="Syntaxin N-terminal" evidence="1">
    <location>
        <begin position="2"/>
        <end position="104"/>
    </location>
</feature>
<dbReference type="InterPro" id="IPR006011">
    <property type="entry name" value="Syntaxin_N"/>
</dbReference>
<dbReference type="GO" id="GO:0016192">
    <property type="term" value="P:vesicle-mediated transport"/>
    <property type="evidence" value="ECO:0007669"/>
    <property type="project" value="InterPro"/>
</dbReference>
<feature type="non-terminal residue" evidence="2">
    <location>
        <position position="119"/>
    </location>
</feature>
<proteinExistence type="predicted"/>
<dbReference type="Pfam" id="PF14523">
    <property type="entry name" value="Syntaxin_2"/>
    <property type="match status" value="1"/>
</dbReference>
<evidence type="ECO:0000313" key="2">
    <source>
        <dbReference type="EMBL" id="CEK51874.1"/>
    </source>
</evidence>
<dbReference type="AlphaFoldDB" id="A0A0B6Y6U8"/>
<reference evidence="2" key="1">
    <citation type="submission" date="2014-12" db="EMBL/GenBank/DDBJ databases">
        <title>Insight into the proteome of Arion vulgaris.</title>
        <authorList>
            <person name="Aradska J."/>
            <person name="Bulat T."/>
            <person name="Smidak R."/>
            <person name="Sarate P."/>
            <person name="Gangsoo J."/>
            <person name="Sialana F."/>
            <person name="Bilban M."/>
            <person name="Lubec G."/>
        </authorList>
    </citation>
    <scope>NUCLEOTIDE SEQUENCE</scope>
    <source>
        <tissue evidence="2">Skin</tissue>
    </source>
</reference>
<feature type="non-terminal residue" evidence="2">
    <location>
        <position position="1"/>
    </location>
</feature>
<dbReference type="Gene3D" id="1.20.58.70">
    <property type="match status" value="1"/>
</dbReference>
<dbReference type="InterPro" id="IPR010989">
    <property type="entry name" value="SNARE"/>
</dbReference>
<dbReference type="GO" id="GO:0016020">
    <property type="term" value="C:membrane"/>
    <property type="evidence" value="ECO:0007669"/>
    <property type="project" value="InterPro"/>
</dbReference>
<evidence type="ECO:0000259" key="1">
    <source>
        <dbReference type="Pfam" id="PF14523"/>
    </source>
</evidence>
<name>A0A0B6Y6U8_9EUPU</name>
<gene>
    <name evidence="2" type="primary">ORF14712</name>
</gene>
<dbReference type="EMBL" id="HACG01005009">
    <property type="protein sequence ID" value="CEK51874.1"/>
    <property type="molecule type" value="Transcribed_RNA"/>
</dbReference>
<accession>A0A0B6Y6U8</accession>
<organism evidence="2">
    <name type="scientific">Arion vulgaris</name>
    <dbReference type="NCBI Taxonomy" id="1028688"/>
    <lineage>
        <taxon>Eukaryota</taxon>
        <taxon>Metazoa</taxon>
        <taxon>Spiralia</taxon>
        <taxon>Lophotrochozoa</taxon>
        <taxon>Mollusca</taxon>
        <taxon>Gastropoda</taxon>
        <taxon>Heterobranchia</taxon>
        <taxon>Euthyneura</taxon>
        <taxon>Panpulmonata</taxon>
        <taxon>Eupulmonata</taxon>
        <taxon>Stylommatophora</taxon>
        <taxon>Helicina</taxon>
        <taxon>Arionoidea</taxon>
        <taxon>Arionidae</taxon>
        <taxon>Arion</taxon>
    </lineage>
</organism>
<dbReference type="SUPFAM" id="SSF47661">
    <property type="entry name" value="t-snare proteins"/>
    <property type="match status" value="1"/>
</dbReference>
<protein>
    <recommendedName>
        <fullName evidence="1">Syntaxin N-terminal domain-containing protein</fullName>
    </recommendedName>
</protein>
<sequence length="119" mass="13469">QIRGNILKINNGANSVERNMKIIGTVKDSTHLRFKIHETCRNTNKIVQTTTLLLRSAAGKKAKEQETIKVNLLRVIFQEAVQRVHALQMRVVEKARAAVKLTDHSTHKPLISFDSDTDQ</sequence>